<dbReference type="PANTHER" id="PTHR46553">
    <property type="entry name" value="ADENINE NUCLEOTIDE ALPHA HYDROLASES-LIKE SUPERFAMILY PROTEIN"/>
    <property type="match status" value="1"/>
</dbReference>
<evidence type="ECO:0000313" key="5">
    <source>
        <dbReference type="Proteomes" id="UP000464186"/>
    </source>
</evidence>
<sequence length="170" mass="17480">MATGARRGTIIVGVDGSAASVEALRQAQRLALPLGVSVEAWGCWDFPAGFAAYDAMGVDGLAHTVADGLHNAMAGAFGSQQPRNVHTKLVHGAPRPTLIEASKHAFLLVVGRRGHGGFRELLLGSVTTACVAHAYCPVLVVPAPGPTMNPQPRPAHASAAVPKSRIPEGA</sequence>
<accession>A0A6P1NEJ4</accession>
<dbReference type="AlphaFoldDB" id="A0A6P1NEJ4"/>
<dbReference type="PRINTS" id="PR01438">
    <property type="entry name" value="UNVRSLSTRESS"/>
</dbReference>
<dbReference type="KEGG" id="psey:GU243_03745"/>
<dbReference type="Proteomes" id="UP000464186">
    <property type="component" value="Chromosome"/>
</dbReference>
<evidence type="ECO:0000256" key="1">
    <source>
        <dbReference type="ARBA" id="ARBA00008791"/>
    </source>
</evidence>
<dbReference type="Pfam" id="PF00582">
    <property type="entry name" value="Usp"/>
    <property type="match status" value="1"/>
</dbReference>
<evidence type="ECO:0000256" key="2">
    <source>
        <dbReference type="SAM" id="MobiDB-lite"/>
    </source>
</evidence>
<name>A0A6P1NEJ4_9MICC</name>
<proteinExistence type="inferred from homology"/>
<keyword evidence="5" id="KW-1185">Reference proteome</keyword>
<comment type="similarity">
    <text evidence="1">Belongs to the universal stress protein A family.</text>
</comment>
<reference evidence="4 5" key="1">
    <citation type="submission" date="2020-01" db="EMBL/GenBank/DDBJ databases">
        <title>Pseudarthrobacter psychrotolerans sp. nov., isolated from antarctic soil.</title>
        <authorList>
            <person name="Shin Y."/>
            <person name="Park W."/>
        </authorList>
    </citation>
    <scope>NUCLEOTIDE SEQUENCE [LARGE SCALE GENOMIC DNA]</scope>
    <source>
        <strain evidence="4 5">YJ56</strain>
    </source>
</reference>
<dbReference type="SUPFAM" id="SSF52402">
    <property type="entry name" value="Adenine nucleotide alpha hydrolases-like"/>
    <property type="match status" value="1"/>
</dbReference>
<dbReference type="InterPro" id="IPR014729">
    <property type="entry name" value="Rossmann-like_a/b/a_fold"/>
</dbReference>
<protein>
    <submittedName>
        <fullName evidence="4">Universal stress protein</fullName>
    </submittedName>
</protein>
<dbReference type="InterPro" id="IPR006016">
    <property type="entry name" value="UspA"/>
</dbReference>
<dbReference type="EMBL" id="CP047898">
    <property type="protein sequence ID" value="QHK19015.1"/>
    <property type="molecule type" value="Genomic_DNA"/>
</dbReference>
<evidence type="ECO:0000259" key="3">
    <source>
        <dbReference type="Pfam" id="PF00582"/>
    </source>
</evidence>
<feature type="domain" description="UspA" evidence="3">
    <location>
        <begin position="9"/>
        <end position="142"/>
    </location>
</feature>
<gene>
    <name evidence="4" type="ORF">GU243_03745</name>
</gene>
<evidence type="ECO:0000313" key="4">
    <source>
        <dbReference type="EMBL" id="QHK19015.1"/>
    </source>
</evidence>
<dbReference type="Gene3D" id="3.40.50.620">
    <property type="entry name" value="HUPs"/>
    <property type="match status" value="1"/>
</dbReference>
<dbReference type="InterPro" id="IPR006015">
    <property type="entry name" value="Universal_stress_UspA"/>
</dbReference>
<feature type="region of interest" description="Disordered" evidence="2">
    <location>
        <begin position="149"/>
        <end position="170"/>
    </location>
</feature>
<dbReference type="PANTHER" id="PTHR46553:SF3">
    <property type="entry name" value="ADENINE NUCLEOTIDE ALPHA HYDROLASES-LIKE SUPERFAMILY PROTEIN"/>
    <property type="match status" value="1"/>
</dbReference>
<organism evidence="4 5">
    <name type="scientific">Pseudarthrobacter psychrotolerans</name>
    <dbReference type="NCBI Taxonomy" id="2697569"/>
    <lineage>
        <taxon>Bacteria</taxon>
        <taxon>Bacillati</taxon>
        <taxon>Actinomycetota</taxon>
        <taxon>Actinomycetes</taxon>
        <taxon>Micrococcales</taxon>
        <taxon>Micrococcaceae</taxon>
        <taxon>Pseudarthrobacter</taxon>
    </lineage>
</organism>